<comment type="caution">
    <text evidence="1">The sequence shown here is derived from an EMBL/GenBank/DDBJ whole genome shotgun (WGS) entry which is preliminary data.</text>
</comment>
<keyword evidence="2" id="KW-1185">Reference proteome</keyword>
<name>A0ACB8RM68_9AGAM</name>
<dbReference type="EMBL" id="MU275974">
    <property type="protein sequence ID" value="KAI0044700.1"/>
    <property type="molecule type" value="Genomic_DNA"/>
</dbReference>
<gene>
    <name evidence="1" type="ORF">FA95DRAFT_225382</name>
</gene>
<dbReference type="Proteomes" id="UP000814033">
    <property type="component" value="Unassembled WGS sequence"/>
</dbReference>
<sequence length="304" mass="33486">MASPLVANTVLPPVAVEFINAVVHKVSLRYDEATKNQEWIEEEMVRNSRFMGALNRKEIELSIAELESKRRDIKTGGLAGILTIRKYRKFRQYQKATEQVKKKIQMTPEQRKPRKLQATSGHDHVQTETQTEPPPVVQKPHVNFSFVHTSDALSDGPNVAMQATVEGDLDHLYIGTYTTQKSQTWEMLDPATGMYTPIFTENTVSRGLYRSDRSGPAAEEAGTIPQPNTLIIHARPETDAPTDAANKSDDVSSDASSGGASVDTPDVSVEFSENVQGVNLADWQEVGSYGIALGADSSLENNRS</sequence>
<protein>
    <submittedName>
        <fullName evidence="1">Uncharacterized protein</fullName>
    </submittedName>
</protein>
<reference evidence="1" key="1">
    <citation type="submission" date="2021-02" db="EMBL/GenBank/DDBJ databases">
        <authorList>
            <consortium name="DOE Joint Genome Institute"/>
            <person name="Ahrendt S."/>
            <person name="Looney B.P."/>
            <person name="Miyauchi S."/>
            <person name="Morin E."/>
            <person name="Drula E."/>
            <person name="Courty P.E."/>
            <person name="Chicoki N."/>
            <person name="Fauchery L."/>
            <person name="Kohler A."/>
            <person name="Kuo A."/>
            <person name="Labutti K."/>
            <person name="Pangilinan J."/>
            <person name="Lipzen A."/>
            <person name="Riley R."/>
            <person name="Andreopoulos W."/>
            <person name="He G."/>
            <person name="Johnson J."/>
            <person name="Barry K.W."/>
            <person name="Grigoriev I.V."/>
            <person name="Nagy L."/>
            <person name="Hibbett D."/>
            <person name="Henrissat B."/>
            <person name="Matheny P.B."/>
            <person name="Labbe J."/>
            <person name="Martin F."/>
        </authorList>
    </citation>
    <scope>NUCLEOTIDE SEQUENCE</scope>
    <source>
        <strain evidence="1">FP105234-sp</strain>
    </source>
</reference>
<evidence type="ECO:0000313" key="1">
    <source>
        <dbReference type="EMBL" id="KAI0044700.1"/>
    </source>
</evidence>
<organism evidence="1 2">
    <name type="scientific">Auriscalpium vulgare</name>
    <dbReference type="NCBI Taxonomy" id="40419"/>
    <lineage>
        <taxon>Eukaryota</taxon>
        <taxon>Fungi</taxon>
        <taxon>Dikarya</taxon>
        <taxon>Basidiomycota</taxon>
        <taxon>Agaricomycotina</taxon>
        <taxon>Agaricomycetes</taxon>
        <taxon>Russulales</taxon>
        <taxon>Auriscalpiaceae</taxon>
        <taxon>Auriscalpium</taxon>
    </lineage>
</organism>
<accession>A0ACB8RM68</accession>
<reference evidence="1" key="2">
    <citation type="journal article" date="2022" name="New Phytol.">
        <title>Evolutionary transition to the ectomycorrhizal habit in the genomes of a hyperdiverse lineage of mushroom-forming fungi.</title>
        <authorList>
            <person name="Looney B."/>
            <person name="Miyauchi S."/>
            <person name="Morin E."/>
            <person name="Drula E."/>
            <person name="Courty P.E."/>
            <person name="Kohler A."/>
            <person name="Kuo A."/>
            <person name="LaButti K."/>
            <person name="Pangilinan J."/>
            <person name="Lipzen A."/>
            <person name="Riley R."/>
            <person name="Andreopoulos W."/>
            <person name="He G."/>
            <person name="Johnson J."/>
            <person name="Nolan M."/>
            <person name="Tritt A."/>
            <person name="Barry K.W."/>
            <person name="Grigoriev I.V."/>
            <person name="Nagy L.G."/>
            <person name="Hibbett D."/>
            <person name="Henrissat B."/>
            <person name="Matheny P.B."/>
            <person name="Labbe J."/>
            <person name="Martin F.M."/>
        </authorList>
    </citation>
    <scope>NUCLEOTIDE SEQUENCE</scope>
    <source>
        <strain evidence="1">FP105234-sp</strain>
    </source>
</reference>
<proteinExistence type="predicted"/>
<evidence type="ECO:0000313" key="2">
    <source>
        <dbReference type="Proteomes" id="UP000814033"/>
    </source>
</evidence>